<evidence type="ECO:0000256" key="6">
    <source>
        <dbReference type="SAM" id="Phobius"/>
    </source>
</evidence>
<keyword evidence="4 6" id="KW-1133">Transmembrane helix</keyword>
<dbReference type="AlphaFoldDB" id="A0A1G1WFC1"/>
<dbReference type="PANTHER" id="PTHR30093">
    <property type="entry name" value="GENERAL SECRETION PATHWAY PROTEIN G"/>
    <property type="match status" value="1"/>
</dbReference>
<keyword evidence="3 6" id="KW-0812">Transmembrane</keyword>
<dbReference type="GO" id="GO:0016020">
    <property type="term" value="C:membrane"/>
    <property type="evidence" value="ECO:0007669"/>
    <property type="project" value="UniProtKB-SubCell"/>
</dbReference>
<dbReference type="PRINTS" id="PR00813">
    <property type="entry name" value="BCTERIALGSPG"/>
</dbReference>
<evidence type="ECO:0000256" key="2">
    <source>
        <dbReference type="ARBA" id="ARBA00022481"/>
    </source>
</evidence>
<organism evidence="8 9">
    <name type="scientific">Candidatus Woykebacteria bacterium RBG_19FT_COMBO_43_10</name>
    <dbReference type="NCBI Taxonomy" id="1802598"/>
    <lineage>
        <taxon>Bacteria</taxon>
        <taxon>Candidatus Woykeibacteriota</taxon>
    </lineage>
</organism>
<proteinExistence type="predicted"/>
<reference evidence="8 9" key="1">
    <citation type="journal article" date="2016" name="Nat. Commun.">
        <title>Thousands of microbial genomes shed light on interconnected biogeochemical processes in an aquifer system.</title>
        <authorList>
            <person name="Anantharaman K."/>
            <person name="Brown C.T."/>
            <person name="Hug L.A."/>
            <person name="Sharon I."/>
            <person name="Castelle C.J."/>
            <person name="Probst A.J."/>
            <person name="Thomas B.C."/>
            <person name="Singh A."/>
            <person name="Wilkins M.J."/>
            <person name="Karaoz U."/>
            <person name="Brodie E.L."/>
            <person name="Williams K.H."/>
            <person name="Hubbard S.S."/>
            <person name="Banfield J.F."/>
        </authorList>
    </citation>
    <scope>NUCLEOTIDE SEQUENCE [LARGE SCALE GENOMIC DNA]</scope>
</reference>
<dbReference type="Proteomes" id="UP000176645">
    <property type="component" value="Unassembled WGS sequence"/>
</dbReference>
<dbReference type="Gene3D" id="3.30.700.10">
    <property type="entry name" value="Glycoprotein, Type 4 Pilin"/>
    <property type="match status" value="1"/>
</dbReference>
<dbReference type="Pfam" id="PF07963">
    <property type="entry name" value="N_methyl"/>
    <property type="match status" value="1"/>
</dbReference>
<dbReference type="EMBL" id="MHCU01000070">
    <property type="protein sequence ID" value="OGY26398.1"/>
    <property type="molecule type" value="Genomic_DNA"/>
</dbReference>
<dbReference type="PANTHER" id="PTHR30093:SF44">
    <property type="entry name" value="TYPE II SECRETION SYSTEM CORE PROTEIN G"/>
    <property type="match status" value="1"/>
</dbReference>
<protein>
    <recommendedName>
        <fullName evidence="7">Type II secretion system protein GspG C-terminal domain-containing protein</fullName>
    </recommendedName>
</protein>
<evidence type="ECO:0000259" key="7">
    <source>
        <dbReference type="Pfam" id="PF08334"/>
    </source>
</evidence>
<sequence length="137" mass="14852">MLLPSLTNRKRGFTLVELLIVIAIIGILISVGLASFRRAQTQTRDGQRKADIGNIRGALEQFYSDNNLYPASLTELETNPSPTNPYLKQVPTDPQAAAYIYQGGGQTYCIASDLEINSGTDPGTCSGAHNYVQTQSD</sequence>
<dbReference type="InterPro" id="IPR013545">
    <property type="entry name" value="T2SS_protein-GspG_C"/>
</dbReference>
<evidence type="ECO:0000256" key="5">
    <source>
        <dbReference type="ARBA" id="ARBA00023136"/>
    </source>
</evidence>
<evidence type="ECO:0000313" key="8">
    <source>
        <dbReference type="EMBL" id="OGY26398.1"/>
    </source>
</evidence>
<keyword evidence="5 6" id="KW-0472">Membrane</keyword>
<comment type="caution">
    <text evidence="8">The sequence shown here is derived from an EMBL/GenBank/DDBJ whole genome shotgun (WGS) entry which is preliminary data.</text>
</comment>
<feature type="transmembrane region" description="Helical" evidence="6">
    <location>
        <begin position="12"/>
        <end position="34"/>
    </location>
</feature>
<evidence type="ECO:0000256" key="4">
    <source>
        <dbReference type="ARBA" id="ARBA00022989"/>
    </source>
</evidence>
<evidence type="ECO:0000256" key="3">
    <source>
        <dbReference type="ARBA" id="ARBA00022692"/>
    </source>
</evidence>
<dbReference type="GO" id="GO:0015628">
    <property type="term" value="P:protein secretion by the type II secretion system"/>
    <property type="evidence" value="ECO:0007669"/>
    <property type="project" value="InterPro"/>
</dbReference>
<evidence type="ECO:0000313" key="9">
    <source>
        <dbReference type="Proteomes" id="UP000176645"/>
    </source>
</evidence>
<dbReference type="PROSITE" id="PS00409">
    <property type="entry name" value="PROKAR_NTER_METHYL"/>
    <property type="match status" value="1"/>
</dbReference>
<accession>A0A1G1WFC1</accession>
<dbReference type="SUPFAM" id="SSF54523">
    <property type="entry name" value="Pili subunits"/>
    <property type="match status" value="1"/>
</dbReference>
<feature type="domain" description="Type II secretion system protein GspG C-terminal" evidence="7">
    <location>
        <begin position="41"/>
        <end position="107"/>
    </location>
</feature>
<dbReference type="InterPro" id="IPR045584">
    <property type="entry name" value="Pilin-like"/>
</dbReference>
<evidence type="ECO:0000256" key="1">
    <source>
        <dbReference type="ARBA" id="ARBA00004167"/>
    </source>
</evidence>
<dbReference type="GO" id="GO:0015627">
    <property type="term" value="C:type II protein secretion system complex"/>
    <property type="evidence" value="ECO:0007669"/>
    <property type="project" value="InterPro"/>
</dbReference>
<comment type="subcellular location">
    <subcellularLocation>
        <location evidence="1">Membrane</location>
        <topology evidence="1">Single-pass membrane protein</topology>
    </subcellularLocation>
</comment>
<name>A0A1G1WFC1_9BACT</name>
<dbReference type="Pfam" id="PF08334">
    <property type="entry name" value="T2SSG"/>
    <property type="match status" value="1"/>
</dbReference>
<dbReference type="NCBIfam" id="TIGR02532">
    <property type="entry name" value="IV_pilin_GFxxxE"/>
    <property type="match status" value="1"/>
</dbReference>
<gene>
    <name evidence="8" type="ORF">A2Z42_04495</name>
</gene>
<dbReference type="InterPro" id="IPR012902">
    <property type="entry name" value="N_methyl_site"/>
</dbReference>
<dbReference type="InterPro" id="IPR000983">
    <property type="entry name" value="Bac_GSPG_pilin"/>
</dbReference>
<keyword evidence="2" id="KW-0488">Methylation</keyword>